<dbReference type="AlphaFoldDB" id="Q3U4X7"/>
<reference evidence="1" key="5">
    <citation type="journal article" date="2002" name="Nature">
        <title>Analysis of the mouse transcriptome based on functional annotation of 60,770 full-length cDNAs.</title>
        <authorList>
            <consortium name="The FANTOM Consortium and the RIKEN Genome Exploration Research Group Phase I and II Team"/>
        </authorList>
    </citation>
    <scope>NUCLEOTIDE SEQUENCE</scope>
    <source>
        <strain evidence="1">NOD</strain>
        <tissue evidence="1">Thymus</tissue>
    </source>
</reference>
<reference evidence="1" key="4">
    <citation type="journal article" date="2001" name="Nature">
        <title>Functional annotation of a full-length mouse cDNA collection.</title>
        <authorList>
            <consortium name="The RIKEN Genome Exploration Research Group Phase II Team and the FANTOM Consortium"/>
        </authorList>
    </citation>
    <scope>NUCLEOTIDE SEQUENCE</scope>
    <source>
        <strain evidence="1">NOD</strain>
        <tissue evidence="1">Thymus</tissue>
    </source>
</reference>
<dbReference type="MGI" id="MGI:5012284">
    <property type="gene designation" value="Gm20099"/>
</dbReference>
<gene>
    <name evidence="2" type="primary">Gm20099</name>
</gene>
<dbReference type="EMBL" id="AK153995">
    <property type="protein sequence ID" value="BAE32303.1"/>
    <property type="molecule type" value="mRNA"/>
</dbReference>
<organism evidence="1">
    <name type="scientific">Mus musculus</name>
    <name type="common">Mouse</name>
    <dbReference type="NCBI Taxonomy" id="10090"/>
    <lineage>
        <taxon>Eukaryota</taxon>
        <taxon>Metazoa</taxon>
        <taxon>Chordata</taxon>
        <taxon>Craniata</taxon>
        <taxon>Vertebrata</taxon>
        <taxon>Euteleostomi</taxon>
        <taxon>Mammalia</taxon>
        <taxon>Eutheria</taxon>
        <taxon>Euarchontoglires</taxon>
        <taxon>Glires</taxon>
        <taxon>Rodentia</taxon>
        <taxon>Myomorpha</taxon>
        <taxon>Muroidea</taxon>
        <taxon>Muridae</taxon>
        <taxon>Murinae</taxon>
        <taxon>Mus</taxon>
        <taxon>Mus</taxon>
    </lineage>
</organism>
<reference evidence="1" key="8">
    <citation type="journal article" date="2005" name="Science">
        <title>Antisense Transcription in the Mammalian Transcriptome.</title>
        <authorList>
            <consortium name="RIKEN Genome Exploration Research Group and Genome Science Group (Genome Network Project Core Group) and the FANTOM Consortium"/>
        </authorList>
    </citation>
    <scope>NUCLEOTIDE SEQUENCE</scope>
    <source>
        <strain evidence="1">NOD</strain>
        <tissue evidence="1">Thymus</tissue>
    </source>
</reference>
<reference evidence="1" key="3">
    <citation type="journal article" date="2000" name="Genome Res.">
        <title>RIKEN integrated sequence analysis (RISA) system--384-format sequencing pipeline with 384 multicapillary sequencer.</title>
        <authorList>
            <person name="Shibata K."/>
            <person name="Itoh M."/>
            <person name="Aizawa K."/>
            <person name="Nagaoka S."/>
            <person name="Sasaki N."/>
            <person name="Carninci P."/>
            <person name="Konno H."/>
            <person name="Akiyama J."/>
            <person name="Nishi K."/>
            <person name="Kitsunai T."/>
            <person name="Tashiro H."/>
            <person name="Itoh M."/>
            <person name="Sumi N."/>
            <person name="Ishii Y."/>
            <person name="Nakamura S."/>
            <person name="Hazama M."/>
            <person name="Nishine T."/>
            <person name="Harada A."/>
            <person name="Yamamoto R."/>
            <person name="Matsumoto H."/>
            <person name="Sakaguchi S."/>
            <person name="Ikegami T."/>
            <person name="Kashiwagi K."/>
            <person name="Fujiwake S."/>
            <person name="Inoue K."/>
            <person name="Togawa Y."/>
            <person name="Izawa M."/>
            <person name="Ohara E."/>
            <person name="Watahiki M."/>
            <person name="Yoneda Y."/>
            <person name="Ishikawa T."/>
            <person name="Ozawa K."/>
            <person name="Tanaka T."/>
            <person name="Matsuura S."/>
            <person name="Kawai J."/>
            <person name="Okazaki Y."/>
            <person name="Muramatsu M."/>
            <person name="Inoue Y."/>
            <person name="Kira A."/>
            <person name="Hayashizaki Y."/>
        </authorList>
    </citation>
    <scope>NUCLEOTIDE SEQUENCE</scope>
    <source>
        <strain evidence="1">NOD</strain>
        <tissue evidence="1">Thymus</tissue>
    </source>
</reference>
<evidence type="ECO:0000313" key="1">
    <source>
        <dbReference type="EMBL" id="BAE32303.1"/>
    </source>
</evidence>
<proteinExistence type="evidence at transcript level"/>
<reference evidence="1" key="7">
    <citation type="journal article" date="2005" name="Science">
        <title>The Transcriptional Landscape of the Mammalian Genome.</title>
        <authorList>
            <consortium name="The FANTOM Consortium"/>
            <consortium name="Riken Genome Exploration Research Group and Genome Science Group (Genome Network Project Core Group)"/>
        </authorList>
    </citation>
    <scope>NUCLEOTIDE SEQUENCE</scope>
    <source>
        <strain evidence="1">NOD</strain>
        <tissue evidence="1">Thymus</tissue>
    </source>
</reference>
<reference evidence="1" key="6">
    <citation type="submission" date="2004-03" db="EMBL/GenBank/DDBJ databases">
        <authorList>
            <person name="Arakawa T."/>
            <person name="Carninci P."/>
            <person name="Fukuda S."/>
            <person name="Hashizume W."/>
            <person name="Hayashida K."/>
            <person name="Hori F."/>
            <person name="Iida J."/>
            <person name="Imamura K."/>
            <person name="Imotani K."/>
            <person name="Itoh M."/>
            <person name="Kanagawa S."/>
            <person name="Kawai J."/>
            <person name="Kojima M."/>
            <person name="Konno H."/>
            <person name="Murata M."/>
            <person name="Nakamura M."/>
            <person name="Ninomiya N."/>
            <person name="Nishiyori H."/>
            <person name="Nomura K."/>
            <person name="Ohno M."/>
            <person name="Sakazume N."/>
            <person name="Sano H."/>
            <person name="Sasaki D."/>
            <person name="Shibata K."/>
            <person name="Shiraki T."/>
            <person name="Tagami M."/>
            <person name="Tagami Y."/>
            <person name="Waki K."/>
            <person name="Watahiki A."/>
            <person name="Muramatsu M."/>
            <person name="Hayashizaki Y."/>
        </authorList>
    </citation>
    <scope>NUCLEOTIDE SEQUENCE</scope>
    <source>
        <strain evidence="1">NOD</strain>
        <tissue evidence="1">Thymus</tissue>
    </source>
</reference>
<accession>Q3U4X7</accession>
<protein>
    <submittedName>
        <fullName evidence="1">Uncharacterized protein</fullName>
    </submittedName>
</protein>
<reference evidence="1" key="1">
    <citation type="journal article" date="1999" name="Methods Enzymol.">
        <title>High-efficiency full-length cDNA cloning.</title>
        <authorList>
            <person name="Carninci P."/>
            <person name="Hayashizaki Y."/>
        </authorList>
    </citation>
    <scope>NUCLEOTIDE SEQUENCE</scope>
    <source>
        <strain evidence="1">NOD</strain>
        <tissue evidence="1">Thymus</tissue>
    </source>
</reference>
<reference evidence="1" key="2">
    <citation type="journal article" date="2000" name="Genome Res.">
        <title>Normalization and subtraction of cap-trapper-selected cDNAs to prepare full-length cDNA libraries for rapid discovery of new genes.</title>
        <authorList>
            <person name="Carninci P."/>
            <person name="Shibata Y."/>
            <person name="Hayatsu N."/>
            <person name="Sugahara Y."/>
            <person name="Shibata K."/>
            <person name="Itoh M."/>
            <person name="Konno H."/>
            <person name="Okazaki Y."/>
            <person name="Muramatsu M."/>
            <person name="Hayashizaki Y."/>
        </authorList>
    </citation>
    <scope>NUCLEOTIDE SEQUENCE</scope>
    <source>
        <strain evidence="1">NOD</strain>
        <tissue evidence="1">Thymus</tissue>
    </source>
</reference>
<evidence type="ECO:0000313" key="2">
    <source>
        <dbReference type="MGI" id="MGI:5012284"/>
    </source>
</evidence>
<dbReference type="AGR" id="MGI:5012284"/>
<name>Q3U4X7_MOUSE</name>
<sequence length="120" mass="14337">MIKLYFTENFKIGQGVCPSLEVQQIRSKAGSKWTRALGHTSHGLRRAFCKELWMEEFSWLAQVQLFWQAGKHGNLQIPGFYTTLVSKLQFLWRCYFLTYYRVSPFPPKRKWKDYVWGFCL</sequence>